<evidence type="ECO:0000313" key="1">
    <source>
        <dbReference type="EMBL" id="CAH2073390.1"/>
    </source>
</evidence>
<evidence type="ECO:0000313" key="2">
    <source>
        <dbReference type="Proteomes" id="UP000837857"/>
    </source>
</evidence>
<reference evidence="1" key="1">
    <citation type="submission" date="2022-03" db="EMBL/GenBank/DDBJ databases">
        <authorList>
            <person name="Martin H S."/>
        </authorList>
    </citation>
    <scope>NUCLEOTIDE SEQUENCE</scope>
</reference>
<organism evidence="1 2">
    <name type="scientific">Iphiclides podalirius</name>
    <name type="common">scarce swallowtail</name>
    <dbReference type="NCBI Taxonomy" id="110791"/>
    <lineage>
        <taxon>Eukaryota</taxon>
        <taxon>Metazoa</taxon>
        <taxon>Ecdysozoa</taxon>
        <taxon>Arthropoda</taxon>
        <taxon>Hexapoda</taxon>
        <taxon>Insecta</taxon>
        <taxon>Pterygota</taxon>
        <taxon>Neoptera</taxon>
        <taxon>Endopterygota</taxon>
        <taxon>Lepidoptera</taxon>
        <taxon>Glossata</taxon>
        <taxon>Ditrysia</taxon>
        <taxon>Papilionoidea</taxon>
        <taxon>Papilionidae</taxon>
        <taxon>Papilioninae</taxon>
        <taxon>Iphiclides</taxon>
    </lineage>
</organism>
<proteinExistence type="predicted"/>
<keyword evidence="2" id="KW-1185">Reference proteome</keyword>
<name>A0ABN8J064_9NEOP</name>
<sequence>MNKTNKNEIPNGRFVRYDIWWRQKAFAYGMSVARTWKLRDVLLRATCIAAQTRVAVYVVRLIAAMERAAAVMSRLIKGGSVPGVLRYDRSLATTQRRVLRILRSPPSVVTHYVR</sequence>
<protein>
    <submittedName>
        <fullName evidence="1">Uncharacterized protein</fullName>
    </submittedName>
</protein>
<feature type="non-terminal residue" evidence="1">
    <location>
        <position position="1"/>
    </location>
</feature>
<accession>A0ABN8J064</accession>
<dbReference type="Proteomes" id="UP000837857">
    <property type="component" value="Chromosome 7"/>
</dbReference>
<gene>
    <name evidence="1" type="ORF">IPOD504_LOCUS15618</name>
</gene>
<dbReference type="EMBL" id="OW152819">
    <property type="protein sequence ID" value="CAH2073390.1"/>
    <property type="molecule type" value="Genomic_DNA"/>
</dbReference>